<dbReference type="GeneID" id="85475717"/>
<dbReference type="EMBL" id="JAHMHQ010000016">
    <property type="protein sequence ID" value="KAK1633941.1"/>
    <property type="molecule type" value="Genomic_DNA"/>
</dbReference>
<evidence type="ECO:0000256" key="2">
    <source>
        <dbReference type="SAM" id="MobiDB-lite"/>
    </source>
</evidence>
<comment type="caution">
    <text evidence="3">The sequence shown here is derived from an EMBL/GenBank/DDBJ whole genome shotgun (WGS) entry which is preliminary data.</text>
</comment>
<keyword evidence="4" id="KW-1185">Reference proteome</keyword>
<evidence type="ECO:0000313" key="3">
    <source>
        <dbReference type="EMBL" id="KAK1633941.1"/>
    </source>
</evidence>
<protein>
    <submittedName>
        <fullName evidence="3">Uncharacterized protein</fullName>
    </submittedName>
</protein>
<proteinExistence type="predicted"/>
<dbReference type="InterPro" id="IPR021858">
    <property type="entry name" value="Fun_TF"/>
</dbReference>
<reference evidence="3" key="1">
    <citation type="submission" date="2021-06" db="EMBL/GenBank/DDBJ databases">
        <title>Comparative genomics, transcriptomics and evolutionary studies reveal genomic signatures of adaptation to plant cell wall in hemibiotrophic fungi.</title>
        <authorList>
            <consortium name="DOE Joint Genome Institute"/>
            <person name="Baroncelli R."/>
            <person name="Diaz J.F."/>
            <person name="Benocci T."/>
            <person name="Peng M."/>
            <person name="Battaglia E."/>
            <person name="Haridas S."/>
            <person name="Andreopoulos W."/>
            <person name="Labutti K."/>
            <person name="Pangilinan J."/>
            <person name="Floch G.L."/>
            <person name="Makela M.R."/>
            <person name="Henrissat B."/>
            <person name="Grigoriev I.V."/>
            <person name="Crouch J.A."/>
            <person name="De Vries R.P."/>
            <person name="Sukno S.A."/>
            <person name="Thon M.R."/>
        </authorList>
    </citation>
    <scope>NUCLEOTIDE SEQUENCE</scope>
    <source>
        <strain evidence="3">CBS 102054</strain>
    </source>
</reference>
<accession>A0AAJ0EEB6</accession>
<name>A0AAJ0EEB6_9PEZI</name>
<feature type="region of interest" description="Disordered" evidence="2">
    <location>
        <begin position="43"/>
        <end position="63"/>
    </location>
</feature>
<keyword evidence="1" id="KW-0539">Nucleus</keyword>
<dbReference type="AlphaFoldDB" id="A0AAJ0EEB6"/>
<evidence type="ECO:0000313" key="4">
    <source>
        <dbReference type="Proteomes" id="UP001243989"/>
    </source>
</evidence>
<dbReference type="Pfam" id="PF11951">
    <property type="entry name" value="Fungal_trans_2"/>
    <property type="match status" value="1"/>
</dbReference>
<dbReference type="RefSeq" id="XP_060442548.1">
    <property type="nucleotide sequence ID" value="XM_060590855.1"/>
</dbReference>
<gene>
    <name evidence="3" type="ORF">BDP81DRAFT_433430</name>
</gene>
<sequence>MHILPMIGAAASLVDDFFQTAITPEHFVSSRCYVLEKLESACRDLPPPQQQPDPETDPSAPSTSLKIRDANACIAAALAHSLATQIFLLRADEGDSSTVRAERPTKHPLALVEQLSEAVAAVPLDTHAATMMVWPAFVLGCESMAVSARRYEVEALFEKIVDKQKLLNISVALKMLRENVWTGGVAYIVSPARSLSPAEEPCRYTQNQWVKMCWKERLQLCSA</sequence>
<organism evidence="3 4">
    <name type="scientific">Colletotrichum phormii</name>
    <dbReference type="NCBI Taxonomy" id="359342"/>
    <lineage>
        <taxon>Eukaryota</taxon>
        <taxon>Fungi</taxon>
        <taxon>Dikarya</taxon>
        <taxon>Ascomycota</taxon>
        <taxon>Pezizomycotina</taxon>
        <taxon>Sordariomycetes</taxon>
        <taxon>Hypocreomycetidae</taxon>
        <taxon>Glomerellales</taxon>
        <taxon>Glomerellaceae</taxon>
        <taxon>Colletotrichum</taxon>
        <taxon>Colletotrichum acutatum species complex</taxon>
    </lineage>
</organism>
<evidence type="ECO:0000256" key="1">
    <source>
        <dbReference type="ARBA" id="ARBA00023242"/>
    </source>
</evidence>
<dbReference type="Proteomes" id="UP001243989">
    <property type="component" value="Unassembled WGS sequence"/>
</dbReference>